<dbReference type="InterPro" id="IPR036871">
    <property type="entry name" value="PX_dom_sf"/>
</dbReference>
<reference evidence="3" key="2">
    <citation type="submission" date="2010-04" db="EMBL/GenBank/DDBJ databases">
        <authorList>
            <person name="Buell R."/>
            <person name="Hamilton J."/>
            <person name="Hostetler J."/>
        </authorList>
    </citation>
    <scope>NUCLEOTIDE SEQUENCE [LARGE SCALE GENOMIC DNA]</scope>
    <source>
        <strain evidence="3">DAOM:BR144</strain>
    </source>
</reference>
<dbReference type="EMBL" id="GL376638">
    <property type="status" value="NOT_ANNOTATED_CDS"/>
    <property type="molecule type" value="Genomic_DNA"/>
</dbReference>
<dbReference type="Proteomes" id="UP000019132">
    <property type="component" value="Unassembled WGS sequence"/>
</dbReference>
<accession>K3WFV1</accession>
<dbReference type="AlphaFoldDB" id="K3WFV1"/>
<dbReference type="InParanoid" id="K3WFV1"/>
<dbReference type="eggNOG" id="ENOG502SIQH">
    <property type="taxonomic scope" value="Eukaryota"/>
</dbReference>
<keyword evidence="3" id="KW-1185">Reference proteome</keyword>
<dbReference type="EnsemblProtists" id="PYU1_T003842">
    <property type="protein sequence ID" value="PYU1_T003842"/>
    <property type="gene ID" value="PYU1_G003832"/>
</dbReference>
<sequence>MPNMYEPVIDIDALRSAKRLSCDAGVRLDVADLTTLHVSIAELRVAPDGTWLYVLKVTCGRMMWHAIKRYSEIREFWTRLCELVVANETTCTERCHFLQGFEHDKFPKKHLLHTKSKLEERANELDVFFVKLMLRLNLCNRLQLERCFLQRCTLLELLTTFFEIGTQFADERRKNPYAALTSYQKMPLLDNRRSDVSAGGASFKLKKKPSKKDDRRFSFATLQDVRVGELPQSA</sequence>
<name>K3WFV1_GLOUD</name>
<dbReference type="GO" id="GO:0035091">
    <property type="term" value="F:phosphatidylinositol binding"/>
    <property type="evidence" value="ECO:0007669"/>
    <property type="project" value="InterPro"/>
</dbReference>
<evidence type="ECO:0000313" key="2">
    <source>
        <dbReference type="EnsemblProtists" id="PYU1_T003842"/>
    </source>
</evidence>
<reference evidence="2" key="3">
    <citation type="submission" date="2015-02" db="UniProtKB">
        <authorList>
            <consortium name="EnsemblProtists"/>
        </authorList>
    </citation>
    <scope>IDENTIFICATION</scope>
    <source>
        <strain evidence="2">DAOM BR144</strain>
    </source>
</reference>
<evidence type="ECO:0000313" key="3">
    <source>
        <dbReference type="Proteomes" id="UP000019132"/>
    </source>
</evidence>
<reference evidence="3" key="1">
    <citation type="journal article" date="2010" name="Genome Biol.">
        <title>Genome sequence of the necrotrophic plant pathogen Pythium ultimum reveals original pathogenicity mechanisms and effector repertoire.</title>
        <authorList>
            <person name="Levesque C.A."/>
            <person name="Brouwer H."/>
            <person name="Cano L."/>
            <person name="Hamilton J.P."/>
            <person name="Holt C."/>
            <person name="Huitema E."/>
            <person name="Raffaele S."/>
            <person name="Robideau G.P."/>
            <person name="Thines M."/>
            <person name="Win J."/>
            <person name="Zerillo M.M."/>
            <person name="Beakes G.W."/>
            <person name="Boore J.L."/>
            <person name="Busam D."/>
            <person name="Dumas B."/>
            <person name="Ferriera S."/>
            <person name="Fuerstenberg S.I."/>
            <person name="Gachon C.M."/>
            <person name="Gaulin E."/>
            <person name="Govers F."/>
            <person name="Grenville-Briggs L."/>
            <person name="Horner N."/>
            <person name="Hostetler J."/>
            <person name="Jiang R.H."/>
            <person name="Johnson J."/>
            <person name="Krajaejun T."/>
            <person name="Lin H."/>
            <person name="Meijer H.J."/>
            <person name="Moore B."/>
            <person name="Morris P."/>
            <person name="Phuntmart V."/>
            <person name="Puiu D."/>
            <person name="Shetty J."/>
            <person name="Stajich J.E."/>
            <person name="Tripathy S."/>
            <person name="Wawra S."/>
            <person name="van West P."/>
            <person name="Whitty B.R."/>
            <person name="Coutinho P.M."/>
            <person name="Henrissat B."/>
            <person name="Martin F."/>
            <person name="Thomas P.D."/>
            <person name="Tyler B.M."/>
            <person name="De Vries R.P."/>
            <person name="Kamoun S."/>
            <person name="Yandell M."/>
            <person name="Tisserat N."/>
            <person name="Buell C.R."/>
        </authorList>
    </citation>
    <scope>NUCLEOTIDE SEQUENCE</scope>
    <source>
        <strain evidence="3">DAOM:BR144</strain>
    </source>
</reference>
<proteinExistence type="predicted"/>
<dbReference type="SUPFAM" id="SSF64268">
    <property type="entry name" value="PX domain"/>
    <property type="match status" value="1"/>
</dbReference>
<dbReference type="HOGENOM" id="CLU_098851_0_0_1"/>
<evidence type="ECO:0008006" key="4">
    <source>
        <dbReference type="Google" id="ProtNLM"/>
    </source>
</evidence>
<evidence type="ECO:0000256" key="1">
    <source>
        <dbReference type="SAM" id="MobiDB-lite"/>
    </source>
</evidence>
<organism evidence="2 3">
    <name type="scientific">Globisporangium ultimum (strain ATCC 200006 / CBS 805.95 / DAOM BR144)</name>
    <name type="common">Pythium ultimum</name>
    <dbReference type="NCBI Taxonomy" id="431595"/>
    <lineage>
        <taxon>Eukaryota</taxon>
        <taxon>Sar</taxon>
        <taxon>Stramenopiles</taxon>
        <taxon>Oomycota</taxon>
        <taxon>Peronosporomycetes</taxon>
        <taxon>Pythiales</taxon>
        <taxon>Pythiaceae</taxon>
        <taxon>Globisporangium</taxon>
    </lineage>
</organism>
<feature type="region of interest" description="Disordered" evidence="1">
    <location>
        <begin position="193"/>
        <end position="214"/>
    </location>
</feature>
<protein>
    <recommendedName>
        <fullName evidence="4">PX domain-containing protein</fullName>
    </recommendedName>
</protein>
<dbReference type="VEuPathDB" id="FungiDB:PYU1_G003832"/>
<dbReference type="Gene3D" id="3.30.1520.10">
    <property type="entry name" value="Phox-like domain"/>
    <property type="match status" value="1"/>
</dbReference>